<dbReference type="GO" id="GO:0042773">
    <property type="term" value="P:ATP synthesis coupled electron transport"/>
    <property type="evidence" value="ECO:0007669"/>
    <property type="project" value="TreeGrafter"/>
</dbReference>
<sequence>MATWKSNLFLDGSSFLLEQLSFFHDHAMLIILMITCAVSYILMNLFNNKYNHRFLLEGHTIETIWTIIPAITLIFIALPSLKLIYLIDEIRNPLVTLKAIGHQWYWTYEYSDFKKLEFDSYMIPQQDLNKFNFRLLEVDNRTVLPYMSHIRLLTSSADVIHSWTIPSSGVKIDASPGRLNQISFNLNRTGIFFGQCSEICGANHSFMPISIESVSPMTFIKWIEKF</sequence>
<keyword evidence="9 18" id="KW-0999">Mitochondrion inner membrane</keyword>
<dbReference type="FunFam" id="2.60.40.420:FF:000001">
    <property type="entry name" value="Cytochrome c oxidase subunit 2"/>
    <property type="match status" value="1"/>
</dbReference>
<geneLocation type="mitochondrion" evidence="22"/>
<comment type="function">
    <text evidence="18">Component of the cytochrome c oxidase, the last enzyme in the mitochondrial electron transport chain which drives oxidative phosphorylation. The respiratory chain contains 3 multisubunit complexes succinate dehydrogenase (complex II, CII), ubiquinol-cytochrome c oxidoreductase (cytochrome b-c1 complex, complex III, CIII) and cytochrome c oxidase (complex IV, CIV), that cooperate to transfer electrons derived from NADH and succinate to molecular oxygen, creating an electrochemical gradient over the inner membrane that drives transmembrane transport and the ATP synthase. Cytochrome c oxidase is the component of the respiratory chain that catalyzes the reduction of oxygen to water. Electrons originating from reduced cytochrome c in the intermembrane space (IMS) are transferred via the dinuclear copper A center (CU(A)) of subunit 2 and heme A of subunit 1 to the active site in subunit 1, a binuclear center (BNC) formed by heme A3 and copper B (CU(B)). The BNC reduces molecular oxygen to 2 water molecules using 4 electrons from cytochrome c in the IMS and 4 protons from the mitochondrial matrix.</text>
</comment>
<dbReference type="PANTHER" id="PTHR22888:SF9">
    <property type="entry name" value="CYTOCHROME C OXIDASE SUBUNIT 2"/>
    <property type="match status" value="1"/>
</dbReference>
<evidence type="ECO:0000256" key="19">
    <source>
        <dbReference type="SAM" id="Phobius"/>
    </source>
</evidence>
<feature type="domain" description="Cytochrome oxidase subunit II transmembrane region profile" evidence="21">
    <location>
        <begin position="1"/>
        <end position="91"/>
    </location>
</feature>
<keyword evidence="16 18" id="KW-0472">Membrane</keyword>
<comment type="similarity">
    <text evidence="2 18">Belongs to the cytochrome c oxidase subunit 2 family.</text>
</comment>
<organism evidence="22">
    <name type="scientific">Cycloneda sanguinea</name>
    <dbReference type="NCBI Taxonomy" id="633097"/>
    <lineage>
        <taxon>Eukaryota</taxon>
        <taxon>Metazoa</taxon>
        <taxon>Ecdysozoa</taxon>
        <taxon>Arthropoda</taxon>
        <taxon>Hexapoda</taxon>
        <taxon>Insecta</taxon>
        <taxon>Pterygota</taxon>
        <taxon>Neoptera</taxon>
        <taxon>Endopterygota</taxon>
        <taxon>Coleoptera</taxon>
        <taxon>Polyphaga</taxon>
        <taxon>Cucujiformia</taxon>
        <taxon>Coccinelloidea</taxon>
        <taxon>Coccinellidae</taxon>
        <taxon>Coccinellinae</taxon>
        <taxon>Coccinellini</taxon>
        <taxon>Cycloneda</taxon>
    </lineage>
</organism>
<keyword evidence="14 18" id="KW-0186">Copper</keyword>
<keyword evidence="6 18" id="KW-0679">Respiratory chain</keyword>
<reference evidence="22" key="1">
    <citation type="submission" date="2016-03" db="EMBL/GenBank/DDBJ databases">
        <title>Mitogenomes of insect prey and predators.</title>
        <authorList>
            <person name="Pires Paula D."/>
            <person name="Veloso Timbo R."/>
            <person name="Togawa R."/>
        </authorList>
    </citation>
    <scope>NUCLEOTIDE SEQUENCE</scope>
</reference>
<dbReference type="GO" id="GO:0005743">
    <property type="term" value="C:mitochondrial inner membrane"/>
    <property type="evidence" value="ECO:0007669"/>
    <property type="project" value="UniProtKB-SubCell"/>
</dbReference>
<keyword evidence="13 19" id="KW-1133">Transmembrane helix</keyword>
<feature type="transmembrane region" description="Helical" evidence="19">
    <location>
        <begin position="64"/>
        <end position="87"/>
    </location>
</feature>
<evidence type="ECO:0000256" key="7">
    <source>
        <dbReference type="ARBA" id="ARBA00022692"/>
    </source>
</evidence>
<evidence type="ECO:0000256" key="16">
    <source>
        <dbReference type="ARBA" id="ARBA00023136"/>
    </source>
</evidence>
<keyword evidence="12 18" id="KW-0249">Electron transport</keyword>
<dbReference type="SUPFAM" id="SSF49503">
    <property type="entry name" value="Cupredoxins"/>
    <property type="match status" value="1"/>
</dbReference>
<comment type="catalytic activity">
    <reaction evidence="17">
        <text>4 Fe(II)-[cytochrome c] + O2 + 8 H(+)(in) = 4 Fe(III)-[cytochrome c] + 2 H2O + 4 H(+)(out)</text>
        <dbReference type="Rhea" id="RHEA:11436"/>
        <dbReference type="Rhea" id="RHEA-COMP:10350"/>
        <dbReference type="Rhea" id="RHEA-COMP:14399"/>
        <dbReference type="ChEBI" id="CHEBI:15377"/>
        <dbReference type="ChEBI" id="CHEBI:15378"/>
        <dbReference type="ChEBI" id="CHEBI:15379"/>
        <dbReference type="ChEBI" id="CHEBI:29033"/>
        <dbReference type="ChEBI" id="CHEBI:29034"/>
        <dbReference type="EC" id="7.1.1.9"/>
    </reaction>
    <physiologicalReaction direction="left-to-right" evidence="17">
        <dbReference type="Rhea" id="RHEA:11437"/>
    </physiologicalReaction>
</comment>
<dbReference type="PROSITE" id="PS50857">
    <property type="entry name" value="COX2_CUA"/>
    <property type="match status" value="1"/>
</dbReference>
<evidence type="ECO:0000256" key="17">
    <source>
        <dbReference type="ARBA" id="ARBA00049512"/>
    </source>
</evidence>
<evidence type="ECO:0000313" key="22">
    <source>
        <dbReference type="EMBL" id="ANH54434.1"/>
    </source>
</evidence>
<dbReference type="GO" id="GO:0004129">
    <property type="term" value="F:cytochrome-c oxidase activity"/>
    <property type="evidence" value="ECO:0007669"/>
    <property type="project" value="UniProtKB-EC"/>
</dbReference>
<dbReference type="InterPro" id="IPR008972">
    <property type="entry name" value="Cupredoxin"/>
</dbReference>
<dbReference type="Pfam" id="PF00116">
    <property type="entry name" value="COX2"/>
    <property type="match status" value="1"/>
</dbReference>
<evidence type="ECO:0000256" key="13">
    <source>
        <dbReference type="ARBA" id="ARBA00022989"/>
    </source>
</evidence>
<dbReference type="InterPro" id="IPR034210">
    <property type="entry name" value="CcO_II_C"/>
</dbReference>
<evidence type="ECO:0000259" key="21">
    <source>
        <dbReference type="PROSITE" id="PS50999"/>
    </source>
</evidence>
<evidence type="ECO:0000256" key="4">
    <source>
        <dbReference type="ARBA" id="ARBA00015946"/>
    </source>
</evidence>
<evidence type="ECO:0000256" key="12">
    <source>
        <dbReference type="ARBA" id="ARBA00022982"/>
    </source>
</evidence>
<dbReference type="Gene3D" id="2.60.40.420">
    <property type="entry name" value="Cupredoxins - blue copper proteins"/>
    <property type="match status" value="1"/>
</dbReference>
<dbReference type="InterPro" id="IPR045187">
    <property type="entry name" value="CcO_II"/>
</dbReference>
<evidence type="ECO:0000256" key="9">
    <source>
        <dbReference type="ARBA" id="ARBA00022792"/>
    </source>
</evidence>
<dbReference type="Pfam" id="PF02790">
    <property type="entry name" value="COX2_TM"/>
    <property type="match status" value="1"/>
</dbReference>
<dbReference type="EMBL" id="KU877170">
    <property type="protein sequence ID" value="ANH54434.1"/>
    <property type="molecule type" value="Genomic_DNA"/>
</dbReference>
<evidence type="ECO:0000256" key="10">
    <source>
        <dbReference type="ARBA" id="ARBA00022842"/>
    </source>
</evidence>
<keyword evidence="5 18" id="KW-0813">Transport</keyword>
<dbReference type="InterPro" id="IPR002429">
    <property type="entry name" value="CcO_II-like_C"/>
</dbReference>
<evidence type="ECO:0000256" key="3">
    <source>
        <dbReference type="ARBA" id="ARBA00011164"/>
    </source>
</evidence>
<evidence type="ECO:0000256" key="6">
    <source>
        <dbReference type="ARBA" id="ARBA00022660"/>
    </source>
</evidence>
<dbReference type="SUPFAM" id="SSF81464">
    <property type="entry name" value="Cytochrome c oxidase subunit II-like, transmembrane region"/>
    <property type="match status" value="1"/>
</dbReference>
<dbReference type="AlphaFoldDB" id="A0A173GHH7"/>
<dbReference type="InterPro" id="IPR001505">
    <property type="entry name" value="Copper_CuA"/>
</dbReference>
<evidence type="ECO:0000256" key="14">
    <source>
        <dbReference type="ARBA" id="ARBA00023008"/>
    </source>
</evidence>
<keyword evidence="8 18" id="KW-0479">Metal-binding</keyword>
<evidence type="ECO:0000256" key="2">
    <source>
        <dbReference type="ARBA" id="ARBA00007866"/>
    </source>
</evidence>
<evidence type="ECO:0000256" key="5">
    <source>
        <dbReference type="ARBA" id="ARBA00022448"/>
    </source>
</evidence>
<name>A0A173GHH7_9CUCU</name>
<feature type="transmembrane region" description="Helical" evidence="19">
    <location>
        <begin position="20"/>
        <end position="43"/>
    </location>
</feature>
<comment type="subunit">
    <text evidence="3">Component of the cytochrome c oxidase (complex IV, CIV), a multisubunit enzyme composed of a catalytic core of 3 subunits and several supernumerary subunits. The complex exists as a monomer or a dimer and forms supercomplexes (SCs) in the inner mitochondrial membrane with ubiquinol-cytochrome c oxidoreductase (cytochrome b-c1 complex, complex III, CIII).</text>
</comment>
<evidence type="ECO:0000256" key="11">
    <source>
        <dbReference type="ARBA" id="ARBA00022967"/>
    </source>
</evidence>
<evidence type="ECO:0000256" key="18">
    <source>
        <dbReference type="RuleBase" id="RU000457"/>
    </source>
</evidence>
<dbReference type="CDD" id="cd13912">
    <property type="entry name" value="CcO_II_C"/>
    <property type="match status" value="1"/>
</dbReference>
<comment type="subcellular location">
    <subcellularLocation>
        <location evidence="1 18">Mitochondrion inner membrane</location>
        <topology evidence="1 18">Multi-pass membrane protein</topology>
    </subcellularLocation>
</comment>
<dbReference type="PROSITE" id="PS00078">
    <property type="entry name" value="COX2"/>
    <property type="match status" value="1"/>
</dbReference>
<dbReference type="InterPro" id="IPR036257">
    <property type="entry name" value="Cyt_c_oxidase_su2_TM_sf"/>
</dbReference>
<dbReference type="PROSITE" id="PS50999">
    <property type="entry name" value="COX2_TM"/>
    <property type="match status" value="1"/>
</dbReference>
<gene>
    <name evidence="22" type="primary">COX2</name>
</gene>
<accession>A0A173GHH7</accession>
<keyword evidence="7 18" id="KW-0812">Transmembrane</keyword>
<feature type="domain" description="Cytochrome oxidase subunit II copper A binding" evidence="20">
    <location>
        <begin position="92"/>
        <end position="225"/>
    </location>
</feature>
<comment type="cofactor">
    <cofactor evidence="18">
        <name>Cu cation</name>
        <dbReference type="ChEBI" id="CHEBI:23378"/>
    </cofactor>
    <text evidence="18">Binds a copper A center.</text>
</comment>
<dbReference type="InterPro" id="IPR011759">
    <property type="entry name" value="Cyt_c_oxidase_su2_TM_dom"/>
</dbReference>
<keyword evidence="10" id="KW-0460">Magnesium</keyword>
<evidence type="ECO:0000259" key="20">
    <source>
        <dbReference type="PROSITE" id="PS50857"/>
    </source>
</evidence>
<protein>
    <recommendedName>
        <fullName evidence="4 18">Cytochrome c oxidase subunit 2</fullName>
    </recommendedName>
</protein>
<dbReference type="PANTHER" id="PTHR22888">
    <property type="entry name" value="CYTOCHROME C OXIDASE, SUBUNIT II"/>
    <property type="match status" value="1"/>
</dbReference>
<dbReference type="GO" id="GO:0005507">
    <property type="term" value="F:copper ion binding"/>
    <property type="evidence" value="ECO:0007669"/>
    <property type="project" value="InterPro"/>
</dbReference>
<proteinExistence type="inferred from homology"/>
<keyword evidence="11" id="KW-1278">Translocase</keyword>
<evidence type="ECO:0000256" key="8">
    <source>
        <dbReference type="ARBA" id="ARBA00022723"/>
    </source>
</evidence>
<evidence type="ECO:0000256" key="15">
    <source>
        <dbReference type="ARBA" id="ARBA00023128"/>
    </source>
</evidence>
<evidence type="ECO:0000256" key="1">
    <source>
        <dbReference type="ARBA" id="ARBA00004448"/>
    </source>
</evidence>
<keyword evidence="15 18" id="KW-0496">Mitochondrion</keyword>
<dbReference type="Gene3D" id="1.10.287.90">
    <property type="match status" value="1"/>
</dbReference>
<dbReference type="PRINTS" id="PR01166">
    <property type="entry name" value="CYCOXIDASEII"/>
</dbReference>